<dbReference type="EMBL" id="MKKU01000331">
    <property type="protein sequence ID" value="RNF15325.1"/>
    <property type="molecule type" value="Genomic_DNA"/>
</dbReference>
<comment type="caution">
    <text evidence="2">The sequence shown here is derived from an EMBL/GenBank/DDBJ whole genome shotgun (WGS) entry which is preliminary data.</text>
</comment>
<name>A0A3R7LIT2_9TRYP</name>
<dbReference type="GeneID" id="40319159"/>
<feature type="compositionally biased region" description="Polar residues" evidence="1">
    <location>
        <begin position="60"/>
        <end position="71"/>
    </location>
</feature>
<keyword evidence="3" id="KW-1185">Reference proteome</keyword>
<evidence type="ECO:0000256" key="1">
    <source>
        <dbReference type="SAM" id="MobiDB-lite"/>
    </source>
</evidence>
<feature type="region of interest" description="Disordered" evidence="1">
    <location>
        <begin position="50"/>
        <end position="71"/>
    </location>
</feature>
<evidence type="ECO:0000313" key="3">
    <source>
        <dbReference type="Proteomes" id="UP000284403"/>
    </source>
</evidence>
<proteinExistence type="predicted"/>
<dbReference type="RefSeq" id="XP_029227447.1">
    <property type="nucleotide sequence ID" value="XM_029372442.1"/>
</dbReference>
<dbReference type="AlphaFoldDB" id="A0A3R7LIT2"/>
<evidence type="ECO:0000313" key="2">
    <source>
        <dbReference type="EMBL" id="RNF15325.1"/>
    </source>
</evidence>
<gene>
    <name evidence="2" type="ORF">Tco025E_05548</name>
</gene>
<sequence length="239" mass="25756">MSLETVTNMPGISPTRLPRVQKITPLLAANLIQPFSTSATPRADNAMQLSLGHYEPPNKSPTSSGGAATRVSNCRVRSGSLNLSITTIPEEIDAGTSEVATRAVVQRPRDPHTFVSKRVVSSKTAALFDVFGHYPRPVNDGQARRMDATLYKQRGSQSIDAPPRSSCSSVIDECLAVRLVTPDDNCRQSEDVRGLDPSLPPLTNTFGPMRIVPNPVTTTPVLRGSTFQMKSSAPRCGDE</sequence>
<protein>
    <submittedName>
        <fullName evidence="2">Uncharacterized protein</fullName>
    </submittedName>
</protein>
<feature type="region of interest" description="Disordered" evidence="1">
    <location>
        <begin position="187"/>
        <end position="215"/>
    </location>
</feature>
<dbReference type="OrthoDB" id="249414at2759"/>
<accession>A0A3R7LIT2</accession>
<organism evidence="2 3">
    <name type="scientific">Trypanosoma conorhini</name>
    <dbReference type="NCBI Taxonomy" id="83891"/>
    <lineage>
        <taxon>Eukaryota</taxon>
        <taxon>Discoba</taxon>
        <taxon>Euglenozoa</taxon>
        <taxon>Kinetoplastea</taxon>
        <taxon>Metakinetoplastina</taxon>
        <taxon>Trypanosomatida</taxon>
        <taxon>Trypanosomatidae</taxon>
        <taxon>Trypanosoma</taxon>
    </lineage>
</organism>
<reference evidence="2 3" key="1">
    <citation type="journal article" date="2018" name="BMC Genomics">
        <title>Genomic comparison of Trypanosoma conorhini and Trypanosoma rangeli to Trypanosoma cruzi strains of high and low virulence.</title>
        <authorList>
            <person name="Bradwell K.R."/>
            <person name="Koparde V.N."/>
            <person name="Matveyev A.V."/>
            <person name="Serrano M.G."/>
            <person name="Alves J.M."/>
            <person name="Parikh H."/>
            <person name="Huang B."/>
            <person name="Lee V."/>
            <person name="Espinosa-Alvarez O."/>
            <person name="Ortiz P.A."/>
            <person name="Costa-Martins A.G."/>
            <person name="Teixeira M.M."/>
            <person name="Buck G.A."/>
        </authorList>
    </citation>
    <scope>NUCLEOTIDE SEQUENCE [LARGE SCALE GENOMIC DNA]</scope>
    <source>
        <strain evidence="2 3">025E</strain>
    </source>
</reference>
<dbReference type="Proteomes" id="UP000284403">
    <property type="component" value="Unassembled WGS sequence"/>
</dbReference>